<reference evidence="2" key="1">
    <citation type="submission" date="2020-05" db="EMBL/GenBank/DDBJ databases">
        <title>WGS assembly of Panicum virgatum.</title>
        <authorList>
            <person name="Lovell J.T."/>
            <person name="Jenkins J."/>
            <person name="Shu S."/>
            <person name="Juenger T.E."/>
            <person name="Schmutz J."/>
        </authorList>
    </citation>
    <scope>NUCLEOTIDE SEQUENCE</scope>
    <source>
        <strain evidence="2">AP13</strain>
    </source>
</reference>
<name>A0A8T0RH69_PANVG</name>
<protein>
    <submittedName>
        <fullName evidence="2">Uncharacterized protein</fullName>
    </submittedName>
</protein>
<dbReference type="EMBL" id="CM029047">
    <property type="protein sequence ID" value="KAG2585327.1"/>
    <property type="molecule type" value="Genomic_DNA"/>
</dbReference>
<organism evidence="2 3">
    <name type="scientific">Panicum virgatum</name>
    <name type="common">Blackwell switchgrass</name>
    <dbReference type="NCBI Taxonomy" id="38727"/>
    <lineage>
        <taxon>Eukaryota</taxon>
        <taxon>Viridiplantae</taxon>
        <taxon>Streptophyta</taxon>
        <taxon>Embryophyta</taxon>
        <taxon>Tracheophyta</taxon>
        <taxon>Spermatophyta</taxon>
        <taxon>Magnoliopsida</taxon>
        <taxon>Liliopsida</taxon>
        <taxon>Poales</taxon>
        <taxon>Poaceae</taxon>
        <taxon>PACMAD clade</taxon>
        <taxon>Panicoideae</taxon>
        <taxon>Panicodae</taxon>
        <taxon>Paniceae</taxon>
        <taxon>Panicinae</taxon>
        <taxon>Panicum</taxon>
        <taxon>Panicum sect. Hiantes</taxon>
    </lineage>
</organism>
<dbReference type="Proteomes" id="UP000823388">
    <property type="component" value="Chromosome 6K"/>
</dbReference>
<accession>A0A8T0RH69</accession>
<keyword evidence="1" id="KW-1133">Transmembrane helix</keyword>
<evidence type="ECO:0000256" key="1">
    <source>
        <dbReference type="SAM" id="Phobius"/>
    </source>
</evidence>
<keyword evidence="1" id="KW-0472">Membrane</keyword>
<evidence type="ECO:0000313" key="3">
    <source>
        <dbReference type="Proteomes" id="UP000823388"/>
    </source>
</evidence>
<feature type="transmembrane region" description="Helical" evidence="1">
    <location>
        <begin position="21"/>
        <end position="39"/>
    </location>
</feature>
<evidence type="ECO:0000313" key="2">
    <source>
        <dbReference type="EMBL" id="KAG2585327.1"/>
    </source>
</evidence>
<proteinExistence type="predicted"/>
<keyword evidence="1" id="KW-0812">Transmembrane</keyword>
<comment type="caution">
    <text evidence="2">The sequence shown here is derived from an EMBL/GenBank/DDBJ whole genome shotgun (WGS) entry which is preliminary data.</text>
</comment>
<gene>
    <name evidence="2" type="ORF">PVAP13_6KG383512</name>
</gene>
<dbReference type="AlphaFoldDB" id="A0A8T0RH69"/>
<keyword evidence="3" id="KW-1185">Reference proteome</keyword>
<sequence length="68" mass="7900">MEFFFSSLVNDMHHAPLLSILLKKLHATFLLLFLGWVPPLPRNCILPPLSFLIKKLMLTLLSAQKFYM</sequence>